<reference evidence="1 2" key="1">
    <citation type="submission" date="2021-06" db="EMBL/GenBank/DDBJ databases">
        <title>Caerostris extrusa draft genome.</title>
        <authorList>
            <person name="Kono N."/>
            <person name="Arakawa K."/>
        </authorList>
    </citation>
    <scope>NUCLEOTIDE SEQUENCE [LARGE SCALE GENOMIC DNA]</scope>
</reference>
<dbReference type="AlphaFoldDB" id="A0AAV4XXU3"/>
<comment type="caution">
    <text evidence="1">The sequence shown here is derived from an EMBL/GenBank/DDBJ whole genome shotgun (WGS) entry which is preliminary data.</text>
</comment>
<dbReference type="EMBL" id="BPLR01001066">
    <property type="protein sequence ID" value="GIY99579.1"/>
    <property type="molecule type" value="Genomic_DNA"/>
</dbReference>
<proteinExistence type="predicted"/>
<protein>
    <submittedName>
        <fullName evidence="1">Uncharacterized protein</fullName>
    </submittedName>
</protein>
<sequence length="130" mass="14109">MAKRLSHVMHSSVGAFIEVAVAAGEVCWNFIQLIKLQPSTTTRFWFLGQLKSRIRSPKLKCCSNVNCRELSANSATNRLPNLCKQEARSGVAAQINSSIKRMKPIESPHNGPLSASHGYDGGGANALQIC</sequence>
<organism evidence="1 2">
    <name type="scientific">Caerostris extrusa</name>
    <name type="common">Bark spider</name>
    <name type="synonym">Caerostris bankana</name>
    <dbReference type="NCBI Taxonomy" id="172846"/>
    <lineage>
        <taxon>Eukaryota</taxon>
        <taxon>Metazoa</taxon>
        <taxon>Ecdysozoa</taxon>
        <taxon>Arthropoda</taxon>
        <taxon>Chelicerata</taxon>
        <taxon>Arachnida</taxon>
        <taxon>Araneae</taxon>
        <taxon>Araneomorphae</taxon>
        <taxon>Entelegynae</taxon>
        <taxon>Araneoidea</taxon>
        <taxon>Araneidae</taxon>
        <taxon>Caerostris</taxon>
    </lineage>
</organism>
<name>A0AAV4XXU3_CAEEX</name>
<gene>
    <name evidence="1" type="ORF">CEXT_71671</name>
</gene>
<evidence type="ECO:0000313" key="1">
    <source>
        <dbReference type="EMBL" id="GIY99579.1"/>
    </source>
</evidence>
<accession>A0AAV4XXU3</accession>
<dbReference type="Proteomes" id="UP001054945">
    <property type="component" value="Unassembled WGS sequence"/>
</dbReference>
<evidence type="ECO:0000313" key="2">
    <source>
        <dbReference type="Proteomes" id="UP001054945"/>
    </source>
</evidence>
<keyword evidence="2" id="KW-1185">Reference proteome</keyword>